<name>A0ACC5QX62_9HYPH</name>
<protein>
    <submittedName>
        <fullName evidence="1">Alkaline phosphatase D family protein</fullName>
    </submittedName>
</protein>
<evidence type="ECO:0000313" key="1">
    <source>
        <dbReference type="EMBL" id="MBK1864937.1"/>
    </source>
</evidence>
<dbReference type="Proteomes" id="UP000616151">
    <property type="component" value="Unassembled WGS sequence"/>
</dbReference>
<gene>
    <name evidence="1" type="ORF">JHL16_01100</name>
</gene>
<evidence type="ECO:0000313" key="2">
    <source>
        <dbReference type="Proteomes" id="UP000616151"/>
    </source>
</evidence>
<reference evidence="1" key="1">
    <citation type="submission" date="2021-01" db="EMBL/GenBank/DDBJ databases">
        <authorList>
            <person name="Sun Q."/>
        </authorList>
    </citation>
    <scope>NUCLEOTIDE SEQUENCE</scope>
    <source>
        <strain evidence="1">YIM B02566</strain>
    </source>
</reference>
<sequence>MPAISHAASRPELSHGMQAGDVDATSGMIWARSDRPARLHVQVATTESFKDAVRVASLDARPARDLTVKHLLVDLPPDQTIFYRLRFANLSYTGTKSQALIGRFRTAPVSRRNVRFVWSGDTAGQGWGINTDDGGMKTYATMARHDPDFFIHSGDTIYADGPIKPEVQLPGGGVWKNIVQDGVGKVAETIEEFRGRFKYNLLDENLRAFNAQVPTYFQWDDHDVIDNWSPGKDLKADDRYKEKSIAKLAERAARAFHEMTPICYFPEEPGRIYRRISYGPLLDIFFVDLRSYRGPNGASLETELTPEARIIGETQMMWLKRELASSKATWKVIACDMPIGLIIWDDWKERKGIEAVANGDHGKPLGRELEFAELLRFIKGSAIHNVVWLTADVHYTAAHYYNPDKAQFQDFAPFWEFVSGPLHAGTFGPNELDKTFGPEVKFMKAPTKEQGVNLPPSAGLQFFGLVDIDGKTEQLTVRLMDRDDKELYKVTLDPERKE</sequence>
<organism evidence="1 2">
    <name type="scientific">Taklimakanibacter albus</name>
    <dbReference type="NCBI Taxonomy" id="2800327"/>
    <lineage>
        <taxon>Bacteria</taxon>
        <taxon>Pseudomonadati</taxon>
        <taxon>Pseudomonadota</taxon>
        <taxon>Alphaproteobacteria</taxon>
        <taxon>Hyphomicrobiales</taxon>
        <taxon>Aestuariivirgaceae</taxon>
        <taxon>Taklimakanibacter</taxon>
    </lineage>
</organism>
<dbReference type="EMBL" id="JAENHL010000003">
    <property type="protein sequence ID" value="MBK1864937.1"/>
    <property type="molecule type" value="Genomic_DNA"/>
</dbReference>
<keyword evidence="2" id="KW-1185">Reference proteome</keyword>
<accession>A0ACC5QX62</accession>
<proteinExistence type="predicted"/>
<comment type="caution">
    <text evidence="1">The sequence shown here is derived from an EMBL/GenBank/DDBJ whole genome shotgun (WGS) entry which is preliminary data.</text>
</comment>